<sequence>MQTRCRATLSLCHSCHGRLRILTSRPRYRKRASTPALHIGYRIRQLERDREKRPRYKESNISSNETEEAAYGKVQHSPIMNRNKSLTSLFQEVTMSGECQETIYNFLPIANSTQIFTQAKDTTISEGLISFDEPLENTVVENPL</sequence>
<feature type="region of interest" description="Disordered" evidence="1">
    <location>
        <begin position="48"/>
        <end position="76"/>
    </location>
</feature>
<evidence type="ECO:0000313" key="2">
    <source>
        <dbReference type="EMBL" id="KZC05508.1"/>
    </source>
</evidence>
<dbReference type="AlphaFoldDB" id="A0A154P2Q7"/>
<name>A0A154P2Q7_DUFNO</name>
<reference evidence="2 3" key="1">
    <citation type="submission" date="2015-07" db="EMBL/GenBank/DDBJ databases">
        <title>The genome of Dufourea novaeangliae.</title>
        <authorList>
            <person name="Pan H."/>
            <person name="Kapheim K."/>
        </authorList>
    </citation>
    <scope>NUCLEOTIDE SEQUENCE [LARGE SCALE GENOMIC DNA]</scope>
    <source>
        <strain evidence="2">0120121106</strain>
        <tissue evidence="2">Whole body</tissue>
    </source>
</reference>
<dbReference type="EMBL" id="KQ434793">
    <property type="protein sequence ID" value="KZC05508.1"/>
    <property type="molecule type" value="Genomic_DNA"/>
</dbReference>
<keyword evidence="3" id="KW-1185">Reference proteome</keyword>
<dbReference type="Proteomes" id="UP000076502">
    <property type="component" value="Unassembled WGS sequence"/>
</dbReference>
<evidence type="ECO:0000313" key="3">
    <source>
        <dbReference type="Proteomes" id="UP000076502"/>
    </source>
</evidence>
<organism evidence="2 3">
    <name type="scientific">Dufourea novaeangliae</name>
    <name type="common">Sweat bee</name>
    <dbReference type="NCBI Taxonomy" id="178035"/>
    <lineage>
        <taxon>Eukaryota</taxon>
        <taxon>Metazoa</taxon>
        <taxon>Ecdysozoa</taxon>
        <taxon>Arthropoda</taxon>
        <taxon>Hexapoda</taxon>
        <taxon>Insecta</taxon>
        <taxon>Pterygota</taxon>
        <taxon>Neoptera</taxon>
        <taxon>Endopterygota</taxon>
        <taxon>Hymenoptera</taxon>
        <taxon>Apocrita</taxon>
        <taxon>Aculeata</taxon>
        <taxon>Apoidea</taxon>
        <taxon>Anthophila</taxon>
        <taxon>Halictidae</taxon>
        <taxon>Rophitinae</taxon>
        <taxon>Dufourea</taxon>
    </lineage>
</organism>
<protein>
    <submittedName>
        <fullName evidence="2">Uncharacterized protein</fullName>
    </submittedName>
</protein>
<feature type="compositionally biased region" description="Basic and acidic residues" evidence="1">
    <location>
        <begin position="48"/>
        <end position="58"/>
    </location>
</feature>
<evidence type="ECO:0000256" key="1">
    <source>
        <dbReference type="SAM" id="MobiDB-lite"/>
    </source>
</evidence>
<gene>
    <name evidence="2" type="ORF">WN55_06991</name>
</gene>
<accession>A0A154P2Q7</accession>
<proteinExistence type="predicted"/>